<dbReference type="InterPro" id="IPR040256">
    <property type="entry name" value="At4g02000-like"/>
</dbReference>
<protein>
    <recommendedName>
        <fullName evidence="6">CCHC-type domain-containing protein</fullName>
    </recommendedName>
</protein>
<organism evidence="4 5">
    <name type="scientific">Canna indica</name>
    <name type="common">Indian-shot</name>
    <dbReference type="NCBI Taxonomy" id="4628"/>
    <lineage>
        <taxon>Eukaryota</taxon>
        <taxon>Viridiplantae</taxon>
        <taxon>Streptophyta</taxon>
        <taxon>Embryophyta</taxon>
        <taxon>Tracheophyta</taxon>
        <taxon>Spermatophyta</taxon>
        <taxon>Magnoliopsida</taxon>
        <taxon>Liliopsida</taxon>
        <taxon>Zingiberales</taxon>
        <taxon>Cannaceae</taxon>
        <taxon>Canna</taxon>
    </lineage>
</organism>
<feature type="domain" description="DUF4283" evidence="2">
    <location>
        <begin position="150"/>
        <end position="228"/>
    </location>
</feature>
<dbReference type="AlphaFoldDB" id="A0AAQ3Q667"/>
<feature type="region of interest" description="Disordered" evidence="1">
    <location>
        <begin position="443"/>
        <end position="468"/>
    </location>
</feature>
<dbReference type="Proteomes" id="UP001327560">
    <property type="component" value="Chromosome 2"/>
</dbReference>
<proteinExistence type="predicted"/>
<name>A0AAQ3Q667_9LILI</name>
<sequence length="561" mass="62615">MGSPKVKIKPDLVIKRGFAGKNASTLSFLSPNLSTPTGSVLNQRALQLGDENILAKPGVKVTLGSANGKSPLVQGQAMLNPKSPVLIDQKQLLLVNSKPSQNVSWASLFKANKSDVKSFSSFELLSSIKSSSSDFVEFNESELQDLRQPWFSSLIGRFVRRSLPHFHVHDWAMAIWSMFNLANVIDMQNGFFLFHFFSEEDAVKVLTNGPWDFRGDLINLRPWKPDFKALTEEISSAPVWIQFPDLPMEYWHDSSLFKIASAVGKPIKVDDNSFNWQRGKFVHVCVELDFNKPLKQGIWIGKPNIGLFQAIRYERLLVFCFKCGIIDHHIKDCIAKSASLSDLEKNDRNNTSTEQGSSGDSAKLVDNPLAKISSSDTSIYGPWIKVGRKGRSINRPRFVDPDDKPASLMPSIPDYGRNSHVANSKDLHLKGLEESSETGFANAILTNPDKPKASSSFGSLVNQPRKSRFAKTEISKNLAKLDNIMQTKKKKKSRKDNVQLKSELDLLVNAIRIKFGVYAPIDSSNSMHPSASETVNIVTHMHVAKSDLNRNNIHINDHEDS</sequence>
<dbReference type="Pfam" id="PF14392">
    <property type="entry name" value="zf-CCHC_4"/>
    <property type="match status" value="1"/>
</dbReference>
<keyword evidence="5" id="KW-1185">Reference proteome</keyword>
<gene>
    <name evidence="4" type="ORF">Cni_G06290</name>
</gene>
<feature type="compositionally biased region" description="Polar residues" evidence="1">
    <location>
        <begin position="453"/>
        <end position="464"/>
    </location>
</feature>
<feature type="region of interest" description="Disordered" evidence="1">
    <location>
        <begin position="344"/>
        <end position="365"/>
    </location>
</feature>
<dbReference type="Pfam" id="PF14111">
    <property type="entry name" value="DUF4283"/>
    <property type="match status" value="1"/>
</dbReference>
<accession>A0AAQ3Q667</accession>
<dbReference type="InterPro" id="IPR025836">
    <property type="entry name" value="Zn_knuckle_CX2CX4HX4C"/>
</dbReference>
<evidence type="ECO:0000259" key="2">
    <source>
        <dbReference type="Pfam" id="PF14111"/>
    </source>
</evidence>
<feature type="domain" description="Zinc knuckle CX2CX4HX4C" evidence="3">
    <location>
        <begin position="312"/>
        <end position="333"/>
    </location>
</feature>
<evidence type="ECO:0000313" key="5">
    <source>
        <dbReference type="Proteomes" id="UP001327560"/>
    </source>
</evidence>
<evidence type="ECO:0000259" key="3">
    <source>
        <dbReference type="Pfam" id="PF14392"/>
    </source>
</evidence>
<dbReference type="InterPro" id="IPR025558">
    <property type="entry name" value="DUF4283"/>
</dbReference>
<reference evidence="4 5" key="1">
    <citation type="submission" date="2023-10" db="EMBL/GenBank/DDBJ databases">
        <title>Chromosome-scale genome assembly provides insights into flower coloration mechanisms of Canna indica.</title>
        <authorList>
            <person name="Li C."/>
        </authorList>
    </citation>
    <scope>NUCLEOTIDE SEQUENCE [LARGE SCALE GENOMIC DNA]</scope>
    <source>
        <tissue evidence="4">Flower</tissue>
    </source>
</reference>
<dbReference type="PANTHER" id="PTHR31286">
    <property type="entry name" value="GLYCINE-RICH CELL WALL STRUCTURAL PROTEIN 1.8-LIKE"/>
    <property type="match status" value="1"/>
</dbReference>
<evidence type="ECO:0008006" key="6">
    <source>
        <dbReference type="Google" id="ProtNLM"/>
    </source>
</evidence>
<feature type="region of interest" description="Disordered" evidence="1">
    <location>
        <begin position="394"/>
        <end position="417"/>
    </location>
</feature>
<dbReference type="EMBL" id="CP136891">
    <property type="protein sequence ID" value="WOK97582.1"/>
    <property type="molecule type" value="Genomic_DNA"/>
</dbReference>
<evidence type="ECO:0000313" key="4">
    <source>
        <dbReference type="EMBL" id="WOK97582.1"/>
    </source>
</evidence>
<dbReference type="PANTHER" id="PTHR31286:SF99">
    <property type="entry name" value="DUF4283 DOMAIN-CONTAINING PROTEIN"/>
    <property type="match status" value="1"/>
</dbReference>
<evidence type="ECO:0000256" key="1">
    <source>
        <dbReference type="SAM" id="MobiDB-lite"/>
    </source>
</evidence>
<feature type="compositionally biased region" description="Polar residues" evidence="1">
    <location>
        <begin position="349"/>
        <end position="360"/>
    </location>
</feature>